<protein>
    <submittedName>
        <fullName evidence="1">DUF930 domain-containing protein</fullName>
    </submittedName>
</protein>
<keyword evidence="2" id="KW-1185">Reference proteome</keyword>
<dbReference type="InterPro" id="IPR009273">
    <property type="entry name" value="DUF930"/>
</dbReference>
<evidence type="ECO:0000313" key="1">
    <source>
        <dbReference type="EMBL" id="MBS9475646.1"/>
    </source>
</evidence>
<accession>A0ABS5R206</accession>
<dbReference type="Proteomes" id="UP001166585">
    <property type="component" value="Unassembled WGS sequence"/>
</dbReference>
<comment type="caution">
    <text evidence="1">The sequence shown here is derived from an EMBL/GenBank/DDBJ whole genome shotgun (WGS) entry which is preliminary data.</text>
</comment>
<gene>
    <name evidence="1" type="ORF">KIP89_00795</name>
</gene>
<organism evidence="1 2">
    <name type="scientific">Ancylobacter radicis</name>
    <dbReference type="NCBI Taxonomy" id="2836179"/>
    <lineage>
        <taxon>Bacteria</taxon>
        <taxon>Pseudomonadati</taxon>
        <taxon>Pseudomonadota</taxon>
        <taxon>Alphaproteobacteria</taxon>
        <taxon>Hyphomicrobiales</taxon>
        <taxon>Xanthobacteraceae</taxon>
        <taxon>Ancylobacter</taxon>
    </lineage>
</organism>
<name>A0ABS5R206_9HYPH</name>
<reference evidence="1" key="1">
    <citation type="submission" date="2021-05" db="EMBL/GenBank/DDBJ databases">
        <authorList>
            <person name="Sun Q."/>
            <person name="Inoue M."/>
        </authorList>
    </citation>
    <scope>NUCLEOTIDE SEQUENCE</scope>
    <source>
        <strain evidence="1">VKM B-3255</strain>
    </source>
</reference>
<sequence length="127" mass="14541">MIRAERMLSDAALHEPRNRPLRRQLTTLADDEYVAQLCDFEAMEQIHRWRASLQPDRLVDYALSDPRWEDGAFVAQGGAFRSGRAWYEVAYRCELDAARRAVAGFAFRVGPPIPRSEWSALNLPAVH</sequence>
<dbReference type="EMBL" id="JAHCQH010000004">
    <property type="protein sequence ID" value="MBS9475646.1"/>
    <property type="molecule type" value="Genomic_DNA"/>
</dbReference>
<proteinExistence type="predicted"/>
<dbReference type="Pfam" id="PF06059">
    <property type="entry name" value="DUF930"/>
    <property type="match status" value="1"/>
</dbReference>
<evidence type="ECO:0000313" key="2">
    <source>
        <dbReference type="Proteomes" id="UP001166585"/>
    </source>
</evidence>